<dbReference type="RefSeq" id="WP_091515403.1">
    <property type="nucleotide sequence ID" value="NZ_FOLE01000010.1"/>
</dbReference>
<accession>A0A1I1MPC5</accession>
<feature type="chain" id="PRO_5011629523" description="Carboxypeptidase regulatory-like domain-containing protein" evidence="1">
    <location>
        <begin position="21"/>
        <end position="366"/>
    </location>
</feature>
<evidence type="ECO:0000313" key="2">
    <source>
        <dbReference type="EMBL" id="SFC84473.1"/>
    </source>
</evidence>
<sequence>MKNLFTAIAALLLLHFTATAQVPQSISYQAIAFNTSGAPVTNSNVSVRISILDNSATGTSIYTETHTKTTNAQGLFNLNIGQGTALSGTFATINWSLNTKFLKVELDPNGGSNYTSVGTNQLMSVPYALAAGSIASNVSIAEQIRTEPKTNFGYQDSDNHTLFAYSAKTGTWASQSYSPQVASQSIQHHNGHFYFDDFQNNIYYIFNGKAGTWHSQSYAVPQGYPLSNLSIDTVTDNFWFQNYYNNTFNVFNINTNTWSSQAYTLQGGSYPPNLKFLNGDMAFQDSDAYKMYAYSAKTGTWTSQSYNNTTNNMYISLSTSGGVFNFRNMEENKLYIFNSVTGTWSSQAYNLQGGVYPPSFIISIMK</sequence>
<gene>
    <name evidence="2" type="ORF">SAMN05421780_110181</name>
</gene>
<dbReference type="InterPro" id="IPR011043">
    <property type="entry name" value="Gal_Oxase/kelch_b-propeller"/>
</dbReference>
<dbReference type="SUPFAM" id="SSF50965">
    <property type="entry name" value="Galactose oxidase, central domain"/>
    <property type="match status" value="1"/>
</dbReference>
<reference evidence="2 3" key="1">
    <citation type="submission" date="2016-10" db="EMBL/GenBank/DDBJ databases">
        <authorList>
            <person name="de Groot N.N."/>
        </authorList>
    </citation>
    <scope>NUCLEOTIDE SEQUENCE [LARGE SCALE GENOMIC DNA]</scope>
    <source>
        <strain evidence="2 3">DSM 6793</strain>
    </source>
</reference>
<dbReference type="STRING" id="927664.SAMN05421780_110181"/>
<name>A0A1I1MPC5_9BACT</name>
<proteinExistence type="predicted"/>
<feature type="signal peptide" evidence="1">
    <location>
        <begin position="1"/>
        <end position="20"/>
    </location>
</feature>
<keyword evidence="3" id="KW-1185">Reference proteome</keyword>
<dbReference type="AlphaFoldDB" id="A0A1I1MPC5"/>
<evidence type="ECO:0008006" key="4">
    <source>
        <dbReference type="Google" id="ProtNLM"/>
    </source>
</evidence>
<dbReference type="OrthoDB" id="644207at2"/>
<dbReference type="Proteomes" id="UP000199514">
    <property type="component" value="Unassembled WGS sequence"/>
</dbReference>
<dbReference type="EMBL" id="FOLE01000010">
    <property type="protein sequence ID" value="SFC84473.1"/>
    <property type="molecule type" value="Genomic_DNA"/>
</dbReference>
<evidence type="ECO:0000256" key="1">
    <source>
        <dbReference type="SAM" id="SignalP"/>
    </source>
</evidence>
<keyword evidence="1" id="KW-0732">Signal</keyword>
<evidence type="ECO:0000313" key="3">
    <source>
        <dbReference type="Proteomes" id="UP000199514"/>
    </source>
</evidence>
<organism evidence="2 3">
    <name type="scientific">Flexibacter flexilis DSM 6793</name>
    <dbReference type="NCBI Taxonomy" id="927664"/>
    <lineage>
        <taxon>Bacteria</taxon>
        <taxon>Pseudomonadati</taxon>
        <taxon>Bacteroidota</taxon>
        <taxon>Cytophagia</taxon>
        <taxon>Cytophagales</taxon>
        <taxon>Flexibacteraceae</taxon>
        <taxon>Flexibacter</taxon>
    </lineage>
</organism>
<protein>
    <recommendedName>
        <fullName evidence="4">Carboxypeptidase regulatory-like domain-containing protein</fullName>
    </recommendedName>
</protein>